<evidence type="ECO:0000256" key="1">
    <source>
        <dbReference type="SAM" id="SignalP"/>
    </source>
</evidence>
<keyword evidence="3" id="KW-1185">Reference proteome</keyword>
<dbReference type="EMBL" id="JBHLTM010000011">
    <property type="protein sequence ID" value="MFC0683459.1"/>
    <property type="molecule type" value="Genomic_DNA"/>
</dbReference>
<gene>
    <name evidence="2" type="ORF">ACFFF8_02495</name>
</gene>
<evidence type="ECO:0000313" key="3">
    <source>
        <dbReference type="Proteomes" id="UP001589858"/>
    </source>
</evidence>
<feature type="chain" id="PRO_5045572857" evidence="1">
    <location>
        <begin position="26"/>
        <end position="184"/>
    </location>
</feature>
<sequence length="184" mass="18295">MRLLGMGVALAAAGASAAVAVPASARDVVVQVDARAGPWLNKANPKMRYGKGGEVAPVVIGGLADVSGETVEIFAAQGASTQVGGADVGVEGVAGAAVDDMPGAGKKYYPSLYAPKVLYPTNRHALMAVFVDADGKLVGRPFAVGQGVRLAIPDGAASLSLGFNDVEFAGNGGAMTVTVVVPDS</sequence>
<organism evidence="2 3">
    <name type="scientific">Novosphingobium clariflavum</name>
    <dbReference type="NCBI Taxonomy" id="2029884"/>
    <lineage>
        <taxon>Bacteria</taxon>
        <taxon>Pseudomonadati</taxon>
        <taxon>Pseudomonadota</taxon>
        <taxon>Alphaproteobacteria</taxon>
        <taxon>Sphingomonadales</taxon>
        <taxon>Sphingomonadaceae</taxon>
        <taxon>Novosphingobium</taxon>
    </lineage>
</organism>
<accession>A0ABV6S2I8</accession>
<comment type="caution">
    <text evidence="2">The sequence shown here is derived from an EMBL/GenBank/DDBJ whole genome shotgun (WGS) entry which is preliminary data.</text>
</comment>
<evidence type="ECO:0000313" key="2">
    <source>
        <dbReference type="EMBL" id="MFC0683459.1"/>
    </source>
</evidence>
<keyword evidence="1" id="KW-0732">Signal</keyword>
<dbReference type="Proteomes" id="UP001589858">
    <property type="component" value="Unassembled WGS sequence"/>
</dbReference>
<feature type="signal peptide" evidence="1">
    <location>
        <begin position="1"/>
        <end position="25"/>
    </location>
</feature>
<proteinExistence type="predicted"/>
<protein>
    <submittedName>
        <fullName evidence="2">Uncharacterized protein</fullName>
    </submittedName>
</protein>
<reference evidence="2 3" key="1">
    <citation type="submission" date="2024-09" db="EMBL/GenBank/DDBJ databases">
        <authorList>
            <person name="Sun Q."/>
            <person name="Mori K."/>
        </authorList>
    </citation>
    <scope>NUCLEOTIDE SEQUENCE [LARGE SCALE GENOMIC DNA]</scope>
    <source>
        <strain evidence="2 3">CICC 11035S</strain>
    </source>
</reference>
<dbReference type="RefSeq" id="WP_267219256.1">
    <property type="nucleotide sequence ID" value="NZ_JAPCWC010000003.1"/>
</dbReference>
<name>A0ABV6S2I8_9SPHN</name>
<dbReference type="Gene3D" id="2.60.120.430">
    <property type="entry name" value="Galactose-binding lectin"/>
    <property type="match status" value="1"/>
</dbReference>